<dbReference type="OrthoDB" id="9898557at2"/>
<reference evidence="2 3" key="1">
    <citation type="submission" date="2019-03" db="EMBL/GenBank/DDBJ databases">
        <title>Sequencing the genomes of 1000 actinobacteria strains.</title>
        <authorList>
            <person name="Klenk H.-P."/>
        </authorList>
    </citation>
    <scope>NUCLEOTIDE SEQUENCE [LARGE SCALE GENOMIC DNA]</scope>
    <source>
        <strain evidence="2 3">DSM 18936</strain>
    </source>
</reference>
<protein>
    <submittedName>
        <fullName evidence="2">Uncharacterized protein</fullName>
    </submittedName>
</protein>
<dbReference type="Proteomes" id="UP000294558">
    <property type="component" value="Unassembled WGS sequence"/>
</dbReference>
<evidence type="ECO:0000256" key="1">
    <source>
        <dbReference type="SAM" id="Phobius"/>
    </source>
</evidence>
<proteinExistence type="predicted"/>
<keyword evidence="1" id="KW-0472">Membrane</keyword>
<feature type="transmembrane region" description="Helical" evidence="1">
    <location>
        <begin position="21"/>
        <end position="39"/>
    </location>
</feature>
<keyword evidence="1" id="KW-0812">Transmembrane</keyword>
<accession>A0A4R7I6L3</accession>
<gene>
    <name evidence="2" type="ORF">BDK89_4033</name>
</gene>
<dbReference type="RefSeq" id="WP_133870634.1">
    <property type="nucleotide sequence ID" value="NZ_SOAU01000001.1"/>
</dbReference>
<organism evidence="2 3">
    <name type="scientific">Ilumatobacter fluminis</name>
    <dbReference type="NCBI Taxonomy" id="467091"/>
    <lineage>
        <taxon>Bacteria</taxon>
        <taxon>Bacillati</taxon>
        <taxon>Actinomycetota</taxon>
        <taxon>Acidimicrobiia</taxon>
        <taxon>Acidimicrobiales</taxon>
        <taxon>Ilumatobacteraceae</taxon>
        <taxon>Ilumatobacter</taxon>
    </lineage>
</organism>
<name>A0A4R7I6L3_9ACTN</name>
<keyword evidence="3" id="KW-1185">Reference proteome</keyword>
<comment type="caution">
    <text evidence="2">The sequence shown here is derived from an EMBL/GenBank/DDBJ whole genome shotgun (WGS) entry which is preliminary data.</text>
</comment>
<sequence length="146" mass="15300">MTSSISERVERRAEPSDFYERWGALVIAVCIAIGFGVALPTGPPTVTVTVHNPTDYRLYVKASTPTDDTLSFVGVVGPDGTLESGVIDRGGDWILHLRTLGSPAGEIAVTRSELTSGTVRIPDSVTDDLRAAGVKPIAAAPILASP</sequence>
<dbReference type="EMBL" id="SOAU01000001">
    <property type="protein sequence ID" value="TDT18413.1"/>
    <property type="molecule type" value="Genomic_DNA"/>
</dbReference>
<evidence type="ECO:0000313" key="2">
    <source>
        <dbReference type="EMBL" id="TDT18413.1"/>
    </source>
</evidence>
<evidence type="ECO:0000313" key="3">
    <source>
        <dbReference type="Proteomes" id="UP000294558"/>
    </source>
</evidence>
<dbReference type="AlphaFoldDB" id="A0A4R7I6L3"/>
<keyword evidence="1" id="KW-1133">Transmembrane helix</keyword>